<evidence type="ECO:0000256" key="4">
    <source>
        <dbReference type="ARBA" id="ARBA00022490"/>
    </source>
</evidence>
<name>A0A9N9SMP0_PHACE</name>
<dbReference type="Proteomes" id="UP001153737">
    <property type="component" value="Chromosome 9"/>
</dbReference>
<dbReference type="Pfam" id="PF12937">
    <property type="entry name" value="F-box-like"/>
    <property type="match status" value="1"/>
</dbReference>
<evidence type="ECO:0000256" key="1">
    <source>
        <dbReference type="ARBA" id="ARBA00004496"/>
    </source>
</evidence>
<dbReference type="GO" id="GO:0005737">
    <property type="term" value="C:cytoplasm"/>
    <property type="evidence" value="ECO:0007669"/>
    <property type="project" value="UniProtKB-SubCell"/>
</dbReference>
<gene>
    <name evidence="11" type="ORF">PHAECO_LOCUS12889</name>
</gene>
<dbReference type="CDD" id="cd22089">
    <property type="entry name" value="F-box_FBXO9"/>
    <property type="match status" value="1"/>
</dbReference>
<evidence type="ECO:0000256" key="5">
    <source>
        <dbReference type="ARBA" id="ARBA00022786"/>
    </source>
</evidence>
<evidence type="ECO:0000313" key="11">
    <source>
        <dbReference type="EMBL" id="CAG9825348.1"/>
    </source>
</evidence>
<dbReference type="SMART" id="SM00028">
    <property type="entry name" value="TPR"/>
    <property type="match status" value="1"/>
</dbReference>
<proteinExistence type="predicted"/>
<dbReference type="PROSITE" id="PS50005">
    <property type="entry name" value="TPR"/>
    <property type="match status" value="1"/>
</dbReference>
<feature type="domain" description="F-box protein Hrt3/FBXO9 C-terminal" evidence="10">
    <location>
        <begin position="243"/>
        <end position="349"/>
    </location>
</feature>
<dbReference type="GO" id="GO:0031146">
    <property type="term" value="P:SCF-dependent proteasomal ubiquitin-dependent protein catabolic process"/>
    <property type="evidence" value="ECO:0007669"/>
    <property type="project" value="TreeGrafter"/>
</dbReference>
<keyword evidence="12" id="KW-1185">Reference proteome</keyword>
<dbReference type="FunFam" id="1.20.1280.50:FF:000012">
    <property type="entry name" value="F-box only protein 9"/>
    <property type="match status" value="1"/>
</dbReference>
<feature type="region of interest" description="Disordered" evidence="8">
    <location>
        <begin position="119"/>
        <end position="155"/>
    </location>
</feature>
<dbReference type="Gene3D" id="1.20.1280.50">
    <property type="match status" value="1"/>
</dbReference>
<feature type="domain" description="F-box" evidence="9">
    <location>
        <begin position="178"/>
        <end position="229"/>
    </location>
</feature>
<dbReference type="InterPro" id="IPR036047">
    <property type="entry name" value="F-box-like_dom_sf"/>
</dbReference>
<protein>
    <recommendedName>
        <fullName evidence="3">F-box only protein 9</fullName>
    </recommendedName>
</protein>
<dbReference type="Gene3D" id="1.25.40.10">
    <property type="entry name" value="Tetratricopeptide repeat domain"/>
    <property type="match status" value="1"/>
</dbReference>
<accession>A0A9N9SMP0</accession>
<feature type="region of interest" description="Disordered" evidence="8">
    <location>
        <begin position="45"/>
        <end position="72"/>
    </location>
</feature>
<evidence type="ECO:0000259" key="10">
    <source>
        <dbReference type="Pfam" id="PF19270"/>
    </source>
</evidence>
<dbReference type="AlphaFoldDB" id="A0A9N9SMP0"/>
<dbReference type="GO" id="GO:0019005">
    <property type="term" value="C:SCF ubiquitin ligase complex"/>
    <property type="evidence" value="ECO:0007669"/>
    <property type="project" value="TreeGrafter"/>
</dbReference>
<dbReference type="PANTHER" id="PTHR12874:SF29">
    <property type="entry name" value="F-BOX ONLY PROTEIN 9"/>
    <property type="match status" value="1"/>
</dbReference>
<reference evidence="11" key="1">
    <citation type="submission" date="2022-01" db="EMBL/GenBank/DDBJ databases">
        <authorList>
            <person name="King R."/>
        </authorList>
    </citation>
    <scope>NUCLEOTIDE SEQUENCE</scope>
</reference>
<dbReference type="InterPro" id="IPR019734">
    <property type="entry name" value="TPR_rpt"/>
</dbReference>
<feature type="region of interest" description="Disordered" evidence="8">
    <location>
        <begin position="1"/>
        <end position="28"/>
    </location>
</feature>
<comment type="pathway">
    <text evidence="2">Protein modification; protein ubiquitination.</text>
</comment>
<keyword evidence="6 7" id="KW-0802">TPR repeat</keyword>
<dbReference type="SUPFAM" id="SSF81383">
    <property type="entry name" value="F-box domain"/>
    <property type="match status" value="1"/>
</dbReference>
<dbReference type="EMBL" id="OU896715">
    <property type="protein sequence ID" value="CAG9825348.1"/>
    <property type="molecule type" value="Genomic_DNA"/>
</dbReference>
<feature type="compositionally biased region" description="Basic and acidic residues" evidence="8">
    <location>
        <begin position="62"/>
        <end position="72"/>
    </location>
</feature>
<feature type="repeat" description="TPR" evidence="7">
    <location>
        <begin position="75"/>
        <end position="108"/>
    </location>
</feature>
<keyword evidence="5" id="KW-0833">Ubl conjugation pathway</keyword>
<evidence type="ECO:0000256" key="2">
    <source>
        <dbReference type="ARBA" id="ARBA00004906"/>
    </source>
</evidence>
<sequence>MSNLFDDYGESDDMSGTSANSDLNKNEKQNDELLYFREKWQNELSLRTQEEKGTHSKQSFHTRTEQEPNDAETKARQLFFKGIELEKSGKIYEALQYYRRAIQIEPDIEMKLYNKTKPKYTEEVSEPPHNERLDEDDGRSSEESDEDNEEELLPRIQRKHQGRTSLCLPKFDRGTIHIGQLPVEILLYILRWVVSEELDLRSLEAFSTVCRGFYLCGRDPEIWRLACLRIWKFNCGSSPGEYKSWRSMYIERPRVLFDGCYISRTSYIRNGENAFQDQFYRPWYLVAYYRLLRFFPDGTVLMLTSTEEPAQCISSMKAKSARYPVMSGYYRLKGDSVSLVVHRQDTKMVSQGLKKAQKEISTQTHHMEFLIKPRRRKHTQLVWDRHSVFVKSKNGDESTCNFELMDNRYPPLIFSRVKSFSAVSESPLV</sequence>
<evidence type="ECO:0000256" key="3">
    <source>
        <dbReference type="ARBA" id="ARBA00019775"/>
    </source>
</evidence>
<dbReference type="InterPro" id="IPR011990">
    <property type="entry name" value="TPR-like_helical_dom_sf"/>
</dbReference>
<dbReference type="Pfam" id="PF19270">
    <property type="entry name" value="FBO_C"/>
    <property type="match status" value="1"/>
</dbReference>
<evidence type="ECO:0000313" key="12">
    <source>
        <dbReference type="Proteomes" id="UP001153737"/>
    </source>
</evidence>
<feature type="compositionally biased region" description="Polar residues" evidence="8">
    <location>
        <begin position="14"/>
        <end position="23"/>
    </location>
</feature>
<evidence type="ECO:0000259" key="9">
    <source>
        <dbReference type="Pfam" id="PF12937"/>
    </source>
</evidence>
<dbReference type="PANTHER" id="PTHR12874">
    <property type="entry name" value="F-BOX ONLY PROTEIN 48-RELATED"/>
    <property type="match status" value="1"/>
</dbReference>
<organism evidence="11 12">
    <name type="scientific">Phaedon cochleariae</name>
    <name type="common">Mustard beetle</name>
    <dbReference type="NCBI Taxonomy" id="80249"/>
    <lineage>
        <taxon>Eukaryota</taxon>
        <taxon>Metazoa</taxon>
        <taxon>Ecdysozoa</taxon>
        <taxon>Arthropoda</taxon>
        <taxon>Hexapoda</taxon>
        <taxon>Insecta</taxon>
        <taxon>Pterygota</taxon>
        <taxon>Neoptera</taxon>
        <taxon>Endopterygota</taxon>
        <taxon>Coleoptera</taxon>
        <taxon>Polyphaga</taxon>
        <taxon>Cucujiformia</taxon>
        <taxon>Chrysomeloidea</taxon>
        <taxon>Chrysomelidae</taxon>
        <taxon>Chrysomelinae</taxon>
        <taxon>Chrysomelini</taxon>
        <taxon>Phaedon</taxon>
    </lineage>
</organism>
<feature type="compositionally biased region" description="Basic and acidic residues" evidence="8">
    <location>
        <begin position="119"/>
        <end position="142"/>
    </location>
</feature>
<dbReference type="InterPro" id="IPR045464">
    <property type="entry name" value="Hrt3/FBXO9_C"/>
</dbReference>
<evidence type="ECO:0000256" key="8">
    <source>
        <dbReference type="SAM" id="MobiDB-lite"/>
    </source>
</evidence>
<dbReference type="OrthoDB" id="2117972at2759"/>
<comment type="subcellular location">
    <subcellularLocation>
        <location evidence="1">Cytoplasm</location>
    </subcellularLocation>
</comment>
<dbReference type="InterPro" id="IPR001810">
    <property type="entry name" value="F-box_dom"/>
</dbReference>
<evidence type="ECO:0000256" key="6">
    <source>
        <dbReference type="ARBA" id="ARBA00022803"/>
    </source>
</evidence>
<reference evidence="11" key="2">
    <citation type="submission" date="2022-10" db="EMBL/GenBank/DDBJ databases">
        <authorList>
            <consortium name="ENA_rothamsted_submissions"/>
            <consortium name="culmorum"/>
            <person name="King R."/>
        </authorList>
    </citation>
    <scope>NUCLEOTIDE SEQUENCE</scope>
</reference>
<evidence type="ECO:0000256" key="7">
    <source>
        <dbReference type="PROSITE-ProRule" id="PRU00339"/>
    </source>
</evidence>
<keyword evidence="4" id="KW-0963">Cytoplasm</keyword>